<proteinExistence type="predicted"/>
<comment type="caution">
    <text evidence="1">The sequence shown here is derived from an EMBL/GenBank/DDBJ whole genome shotgun (WGS) entry which is preliminary data.</text>
</comment>
<evidence type="ECO:0000313" key="2">
    <source>
        <dbReference type="Proteomes" id="UP000237194"/>
    </source>
</evidence>
<name>A0A2S3WCZ0_PSEPU</name>
<gene>
    <name evidence="1" type="ORF">BGP80_12905</name>
</gene>
<dbReference type="Proteomes" id="UP000237194">
    <property type="component" value="Unassembled WGS sequence"/>
</dbReference>
<sequence length="639" mass="70331">MNVHALAHARLASDFNYQPPEVPAIVKDDAGQENPEGILLRSALDDDLEVIVPEWDFSQNPTYSDLLEVGWRAEGAAFVAVNSQEFWPPIEAGDKTITVPRQYLVQGIFTLSYRVTRINNYTDSLPKRITVDRTPPNENQRPSAVQFPDELVGSITDEYLTQHGKVEVKVSSYLGMREFDKAVFFWSELDPLPDGHPAAGEYRFSKEEIDNRRLFLAMGEADIRASGEGIRYFYYRLYDLAGNESALSYASPIQVSLVPAPANLPPPRIPLSARGLIDREHAREGAAGERGVTVEIDAYDNVEPSHFIEIDWGGQTLNEFPVDPAAFPLQAYVPWPALVANGLGPDTLPVTYRVRHGGSYSNPSPEATAPFDFTIAGQDHALAPALLNPELVKLEVRGAVSDQPNELTAQDAGQDARVLLALFENPQDGEFLEIFWGAVAEPVDRYDVKIGDVGGQPLELSVPWRIIEQDQNNANLPVYYVTDNGVNQQLAPTTTVRVVVEPITGLPGPDIPQADASGYLNCATMPPIWEGVTIRVEGNSNFAEGDIVDVAWLGHEDLGGLKPIPSTAFTERKYLSKEQAENGFEVTVLPYDDHIEPMEKAASAVISYELTKLAGGYGKSQRVLFYIDRTLPSGEVCKP</sequence>
<dbReference type="RefSeq" id="WP_103436925.1">
    <property type="nucleotide sequence ID" value="NZ_MIND01000018.1"/>
</dbReference>
<protein>
    <submittedName>
        <fullName evidence="1">Uncharacterized protein</fullName>
    </submittedName>
</protein>
<dbReference type="EMBL" id="MIND01000018">
    <property type="protein sequence ID" value="POF88816.1"/>
    <property type="molecule type" value="Genomic_DNA"/>
</dbReference>
<reference evidence="1 2" key="1">
    <citation type="submission" date="2016-08" db="EMBL/GenBank/DDBJ databases">
        <authorList>
            <person name="Seilhamer J.J."/>
        </authorList>
    </citation>
    <scope>NUCLEOTIDE SEQUENCE [LARGE SCALE GENOMIC DNA]</scope>
    <source>
        <strain evidence="1 2">KT-27</strain>
    </source>
</reference>
<accession>A0A2S3WCZ0</accession>
<dbReference type="AlphaFoldDB" id="A0A2S3WCZ0"/>
<reference evidence="1 2" key="2">
    <citation type="submission" date="2018-03" db="EMBL/GenBank/DDBJ databases">
        <title>Draft genome of Pseudomonas putida strain KT-27.</title>
        <authorList>
            <person name="Yoshizawa S."/>
            <person name="Khan N.H."/>
            <person name="Nishimura M."/>
            <person name="Chiura H.X."/>
            <person name="Ogura Y."/>
            <person name="Hayashi T."/>
            <person name="Kogure K."/>
        </authorList>
    </citation>
    <scope>NUCLEOTIDE SEQUENCE [LARGE SCALE GENOMIC DNA]</scope>
    <source>
        <strain evidence="1 2">KT-27</strain>
    </source>
</reference>
<organism evidence="1 2">
    <name type="scientific">Pseudomonas putida</name>
    <name type="common">Arthrobacter siderocapsulatus</name>
    <dbReference type="NCBI Taxonomy" id="303"/>
    <lineage>
        <taxon>Bacteria</taxon>
        <taxon>Pseudomonadati</taxon>
        <taxon>Pseudomonadota</taxon>
        <taxon>Gammaproteobacteria</taxon>
        <taxon>Pseudomonadales</taxon>
        <taxon>Pseudomonadaceae</taxon>
        <taxon>Pseudomonas</taxon>
    </lineage>
</organism>
<evidence type="ECO:0000313" key="1">
    <source>
        <dbReference type="EMBL" id="POF88816.1"/>
    </source>
</evidence>